<dbReference type="Proteomes" id="UP000325313">
    <property type="component" value="Unassembled WGS sequence"/>
</dbReference>
<sequence length="87" mass="9841">MCMWFRDILASANRWSGLSEADHRGYNSQRRRVWIEGARSKFGSGCQRKETATPPSATANPWQPRRPEPLMKESQKTQTGADRAGCS</sequence>
<reference evidence="2 3" key="1">
    <citation type="submission" date="2019-05" db="EMBL/GenBank/DDBJ databases">
        <title>Emergence of the Ug99 lineage of the wheat stem rust pathogen through somatic hybridization.</title>
        <authorList>
            <person name="Li F."/>
            <person name="Upadhyaya N.M."/>
            <person name="Sperschneider J."/>
            <person name="Matny O."/>
            <person name="Nguyen-Phuc H."/>
            <person name="Mago R."/>
            <person name="Raley C."/>
            <person name="Miller M.E."/>
            <person name="Silverstein K.A.T."/>
            <person name="Henningsen E."/>
            <person name="Hirsch C.D."/>
            <person name="Visser B."/>
            <person name="Pretorius Z.A."/>
            <person name="Steffenson B.J."/>
            <person name="Schwessinger B."/>
            <person name="Dodds P.N."/>
            <person name="Figueroa M."/>
        </authorList>
    </citation>
    <scope>NUCLEOTIDE SEQUENCE [LARGE SCALE GENOMIC DNA]</scope>
    <source>
        <strain evidence="2 3">Ug99</strain>
    </source>
</reference>
<organism evidence="2 3">
    <name type="scientific">Puccinia graminis f. sp. tritici</name>
    <dbReference type="NCBI Taxonomy" id="56615"/>
    <lineage>
        <taxon>Eukaryota</taxon>
        <taxon>Fungi</taxon>
        <taxon>Dikarya</taxon>
        <taxon>Basidiomycota</taxon>
        <taxon>Pucciniomycotina</taxon>
        <taxon>Pucciniomycetes</taxon>
        <taxon>Pucciniales</taxon>
        <taxon>Pucciniaceae</taxon>
        <taxon>Puccinia</taxon>
    </lineage>
</organism>
<feature type="region of interest" description="Disordered" evidence="1">
    <location>
        <begin position="43"/>
        <end position="87"/>
    </location>
</feature>
<evidence type="ECO:0000313" key="2">
    <source>
        <dbReference type="EMBL" id="KAA1135163.1"/>
    </source>
</evidence>
<feature type="compositionally biased region" description="Basic and acidic residues" evidence="1">
    <location>
        <begin position="65"/>
        <end position="75"/>
    </location>
</feature>
<proteinExistence type="predicted"/>
<evidence type="ECO:0000313" key="3">
    <source>
        <dbReference type="Proteomes" id="UP000325313"/>
    </source>
</evidence>
<dbReference type="AlphaFoldDB" id="A0A5B0SD68"/>
<protein>
    <submittedName>
        <fullName evidence="2">Uncharacterized protein</fullName>
    </submittedName>
</protein>
<name>A0A5B0SD68_PUCGR</name>
<dbReference type="EMBL" id="VDEP01000040">
    <property type="protein sequence ID" value="KAA1135163.1"/>
    <property type="molecule type" value="Genomic_DNA"/>
</dbReference>
<gene>
    <name evidence="2" type="ORF">PGTUg99_003856</name>
</gene>
<evidence type="ECO:0000256" key="1">
    <source>
        <dbReference type="SAM" id="MobiDB-lite"/>
    </source>
</evidence>
<accession>A0A5B0SD68</accession>
<comment type="caution">
    <text evidence="2">The sequence shown here is derived from an EMBL/GenBank/DDBJ whole genome shotgun (WGS) entry which is preliminary data.</text>
</comment>